<dbReference type="Proteomes" id="UP000480266">
    <property type="component" value="Unassembled WGS sequence"/>
</dbReference>
<feature type="domain" description="Acyltransferase 3" evidence="2">
    <location>
        <begin position="18"/>
        <end position="335"/>
    </location>
</feature>
<proteinExistence type="predicted"/>
<dbReference type="PANTHER" id="PTHR23028">
    <property type="entry name" value="ACETYLTRANSFERASE"/>
    <property type="match status" value="1"/>
</dbReference>
<sequence length="373" mass="40873">MNPDVQKTAPTAPRVELLDLLRLFAVLGVVVYHFGFWGPSSHGEILVALPGLRSVAMYGYLGVSVFFVISGFVIAYSAEGRTATGFAIARFSRIYPTFIFCMTLTFSAILIAGVPRFDATLEQWAGNLAVAAPMVGQPYMDSAYWSLVVEIVFYVWVSVLIGCGLFPRRIDTLVLLWLGISIANELTVDAVVMEKVFLADDSGFFATGLLIYEHYRGRRDTVLYALLALAIGTATFQAVHKLGHLTQQNIDLFDQWIAAAITLASIAVIFLATRLRNIPLPAGVIAGAGGLTYPFYLLHQKLGYVTFYAIGPAYPVVTATLIVIAIALLSWAIWRYVERQVQQRTKTALTALASRLGWPSRVTSLDETSSEKA</sequence>
<feature type="transmembrane region" description="Helical" evidence="1">
    <location>
        <begin position="57"/>
        <end position="76"/>
    </location>
</feature>
<dbReference type="PANTHER" id="PTHR23028:SF53">
    <property type="entry name" value="ACYL_TRANSF_3 DOMAIN-CONTAINING PROTEIN"/>
    <property type="match status" value="1"/>
</dbReference>
<feature type="transmembrane region" description="Helical" evidence="1">
    <location>
        <begin position="252"/>
        <end position="271"/>
    </location>
</feature>
<evidence type="ECO:0000256" key="1">
    <source>
        <dbReference type="SAM" id="Phobius"/>
    </source>
</evidence>
<feature type="transmembrane region" description="Helical" evidence="1">
    <location>
        <begin position="143"/>
        <end position="166"/>
    </location>
</feature>
<evidence type="ECO:0000313" key="3">
    <source>
        <dbReference type="EMBL" id="NGX99353.1"/>
    </source>
</evidence>
<keyword evidence="1" id="KW-0812">Transmembrane</keyword>
<accession>A0A7C9VSU5</accession>
<evidence type="ECO:0000313" key="4">
    <source>
        <dbReference type="Proteomes" id="UP000480266"/>
    </source>
</evidence>
<keyword evidence="3" id="KW-0012">Acyltransferase</keyword>
<protein>
    <submittedName>
        <fullName evidence="3">Acyltransferase</fullName>
    </submittedName>
</protein>
<keyword evidence="4" id="KW-1185">Reference proteome</keyword>
<feature type="transmembrane region" description="Helical" evidence="1">
    <location>
        <begin position="222"/>
        <end position="240"/>
    </location>
</feature>
<evidence type="ECO:0000259" key="2">
    <source>
        <dbReference type="Pfam" id="PF01757"/>
    </source>
</evidence>
<dbReference type="GO" id="GO:0000271">
    <property type="term" value="P:polysaccharide biosynthetic process"/>
    <property type="evidence" value="ECO:0007669"/>
    <property type="project" value="TreeGrafter"/>
</dbReference>
<keyword evidence="1" id="KW-0472">Membrane</keyword>
<dbReference type="EMBL" id="JAAMRR010001558">
    <property type="protein sequence ID" value="NGX99353.1"/>
    <property type="molecule type" value="Genomic_DNA"/>
</dbReference>
<gene>
    <name evidence="3" type="ORF">G4V63_30395</name>
</gene>
<dbReference type="GO" id="GO:0016747">
    <property type="term" value="F:acyltransferase activity, transferring groups other than amino-acyl groups"/>
    <property type="evidence" value="ECO:0007669"/>
    <property type="project" value="InterPro"/>
</dbReference>
<dbReference type="GO" id="GO:0016020">
    <property type="term" value="C:membrane"/>
    <property type="evidence" value="ECO:0007669"/>
    <property type="project" value="TreeGrafter"/>
</dbReference>
<feature type="transmembrane region" description="Helical" evidence="1">
    <location>
        <begin position="97"/>
        <end position="114"/>
    </location>
</feature>
<feature type="transmembrane region" description="Helical" evidence="1">
    <location>
        <begin position="316"/>
        <end position="337"/>
    </location>
</feature>
<feature type="transmembrane region" description="Helical" evidence="1">
    <location>
        <begin position="278"/>
        <end position="296"/>
    </location>
</feature>
<keyword evidence="1" id="KW-1133">Transmembrane helix</keyword>
<name>A0A7C9VSU5_9BRAD</name>
<dbReference type="AlphaFoldDB" id="A0A7C9VSU5"/>
<reference evidence="3" key="1">
    <citation type="submission" date="2020-02" db="EMBL/GenBank/DDBJ databases">
        <title>Draft genome sequence of Candidatus Afipia apatlaquensis IBT-C3, a potential strain for decolorization of textile dyes.</title>
        <authorList>
            <person name="Sanchez-Reyes A."/>
            <person name="Breton-Deval L."/>
            <person name="Mangelson H."/>
            <person name="Sanchez-Flores A."/>
        </authorList>
    </citation>
    <scope>NUCLEOTIDE SEQUENCE [LARGE SCALE GENOMIC DNA]</scope>
    <source>
        <strain evidence="3">IBT-C3</strain>
    </source>
</reference>
<comment type="caution">
    <text evidence="3">The sequence shown here is derived from an EMBL/GenBank/DDBJ whole genome shotgun (WGS) entry which is preliminary data.</text>
</comment>
<organism evidence="3 4">
    <name type="scientific">Candidatus Afipia apatlaquensis</name>
    <dbReference type="NCBI Taxonomy" id="2712852"/>
    <lineage>
        <taxon>Bacteria</taxon>
        <taxon>Pseudomonadati</taxon>
        <taxon>Pseudomonadota</taxon>
        <taxon>Alphaproteobacteria</taxon>
        <taxon>Hyphomicrobiales</taxon>
        <taxon>Nitrobacteraceae</taxon>
        <taxon>Afipia</taxon>
    </lineage>
</organism>
<dbReference type="InterPro" id="IPR002656">
    <property type="entry name" value="Acyl_transf_3_dom"/>
</dbReference>
<dbReference type="Pfam" id="PF01757">
    <property type="entry name" value="Acyl_transf_3"/>
    <property type="match status" value="1"/>
</dbReference>
<dbReference type="InterPro" id="IPR050879">
    <property type="entry name" value="Acyltransferase_3"/>
</dbReference>
<keyword evidence="3" id="KW-0808">Transferase</keyword>
<feature type="transmembrane region" description="Helical" evidence="1">
    <location>
        <begin position="20"/>
        <end position="37"/>
    </location>
</feature>